<keyword evidence="2" id="KW-0732">Signal</keyword>
<dbReference type="Proteomes" id="UP000695000">
    <property type="component" value="Unplaced"/>
</dbReference>
<evidence type="ECO:0000256" key="2">
    <source>
        <dbReference type="SAM" id="SignalP"/>
    </source>
</evidence>
<feature type="signal peptide" evidence="2">
    <location>
        <begin position="1"/>
        <end position="19"/>
    </location>
</feature>
<dbReference type="RefSeq" id="XP_017782497.1">
    <property type="nucleotide sequence ID" value="XM_017927008.1"/>
</dbReference>
<proteinExistence type="predicted"/>
<sequence>MRFLLKLLFLVGLLALATGYPVYDKDEEADQAVRSQRQASGDSSDHHDVVDFGAHTGDHGAFGWHADFPVYTHY</sequence>
<accession>A0ABM1N6P7</accession>
<gene>
    <name evidence="4" type="primary">LOC108566896</name>
</gene>
<dbReference type="GeneID" id="108566896"/>
<keyword evidence="3" id="KW-1185">Reference proteome</keyword>
<evidence type="ECO:0000256" key="1">
    <source>
        <dbReference type="SAM" id="MobiDB-lite"/>
    </source>
</evidence>
<evidence type="ECO:0000313" key="3">
    <source>
        <dbReference type="Proteomes" id="UP000695000"/>
    </source>
</evidence>
<protein>
    <submittedName>
        <fullName evidence="4">Uncharacterized protein LOC108566896</fullName>
    </submittedName>
</protein>
<name>A0ABM1N6P7_NICVS</name>
<feature type="region of interest" description="Disordered" evidence="1">
    <location>
        <begin position="29"/>
        <end position="48"/>
    </location>
</feature>
<reference evidence="4" key="1">
    <citation type="submission" date="2025-08" db="UniProtKB">
        <authorList>
            <consortium name="RefSeq"/>
        </authorList>
    </citation>
    <scope>IDENTIFICATION</scope>
    <source>
        <tissue evidence="4">Whole Larva</tissue>
    </source>
</reference>
<organism evidence="3 4">
    <name type="scientific">Nicrophorus vespilloides</name>
    <name type="common">Boreal carrion beetle</name>
    <dbReference type="NCBI Taxonomy" id="110193"/>
    <lineage>
        <taxon>Eukaryota</taxon>
        <taxon>Metazoa</taxon>
        <taxon>Ecdysozoa</taxon>
        <taxon>Arthropoda</taxon>
        <taxon>Hexapoda</taxon>
        <taxon>Insecta</taxon>
        <taxon>Pterygota</taxon>
        <taxon>Neoptera</taxon>
        <taxon>Endopterygota</taxon>
        <taxon>Coleoptera</taxon>
        <taxon>Polyphaga</taxon>
        <taxon>Staphyliniformia</taxon>
        <taxon>Silphidae</taxon>
        <taxon>Nicrophorinae</taxon>
        <taxon>Nicrophorus</taxon>
    </lineage>
</organism>
<evidence type="ECO:0000313" key="4">
    <source>
        <dbReference type="RefSeq" id="XP_017782497.1"/>
    </source>
</evidence>
<feature type="chain" id="PRO_5046646465" evidence="2">
    <location>
        <begin position="20"/>
        <end position="74"/>
    </location>
</feature>